<feature type="region of interest" description="Disordered" evidence="5">
    <location>
        <begin position="277"/>
        <end position="353"/>
    </location>
</feature>
<evidence type="ECO:0000256" key="6">
    <source>
        <dbReference type="SAM" id="Phobius"/>
    </source>
</evidence>
<protein>
    <submittedName>
        <fullName evidence="7">SPOSA6832_03908-mRNA-1:cds</fullName>
    </submittedName>
</protein>
<dbReference type="EMBL" id="CENE01000021">
    <property type="protein sequence ID" value="CEQ42133.1"/>
    <property type="molecule type" value="Genomic_DNA"/>
</dbReference>
<dbReference type="Proteomes" id="UP000243876">
    <property type="component" value="Unassembled WGS sequence"/>
</dbReference>
<dbReference type="AlphaFoldDB" id="A0A0D6EQJ4"/>
<comment type="subcellular location">
    <subcellularLocation>
        <location evidence="1">Membrane</location>
        <topology evidence="1">Single-pass membrane protein</topology>
    </subcellularLocation>
</comment>
<feature type="transmembrane region" description="Helical" evidence="6">
    <location>
        <begin position="156"/>
        <end position="177"/>
    </location>
</feature>
<reference evidence="8" key="1">
    <citation type="submission" date="2015-02" db="EMBL/GenBank/DDBJ databases">
        <authorList>
            <person name="Gon?alves P."/>
        </authorList>
    </citation>
    <scope>NUCLEOTIDE SEQUENCE [LARGE SCALE GENOMIC DNA]</scope>
</reference>
<dbReference type="PANTHER" id="PTHR15549">
    <property type="entry name" value="PAIRED IMMUNOGLOBULIN-LIKE TYPE 2 RECEPTOR"/>
    <property type="match status" value="1"/>
</dbReference>
<evidence type="ECO:0000256" key="3">
    <source>
        <dbReference type="ARBA" id="ARBA00022989"/>
    </source>
</evidence>
<evidence type="ECO:0000313" key="7">
    <source>
        <dbReference type="EMBL" id="CEQ42133.1"/>
    </source>
</evidence>
<evidence type="ECO:0000256" key="5">
    <source>
        <dbReference type="SAM" id="MobiDB-lite"/>
    </source>
</evidence>
<evidence type="ECO:0000256" key="1">
    <source>
        <dbReference type="ARBA" id="ARBA00004167"/>
    </source>
</evidence>
<keyword evidence="3 6" id="KW-1133">Transmembrane helix</keyword>
<dbReference type="InterPro" id="IPR051694">
    <property type="entry name" value="Immunoregulatory_rcpt-like"/>
</dbReference>
<organism evidence="7 8">
    <name type="scientific">Sporidiobolus salmonicolor</name>
    <name type="common">Yeast-like fungus</name>
    <name type="synonym">Sporobolomyces salmonicolor</name>
    <dbReference type="NCBI Taxonomy" id="5005"/>
    <lineage>
        <taxon>Eukaryota</taxon>
        <taxon>Fungi</taxon>
        <taxon>Dikarya</taxon>
        <taxon>Basidiomycota</taxon>
        <taxon>Pucciniomycotina</taxon>
        <taxon>Microbotryomycetes</taxon>
        <taxon>Sporidiobolales</taxon>
        <taxon>Sporidiobolaceae</taxon>
        <taxon>Sporobolomyces</taxon>
    </lineage>
</organism>
<gene>
    <name evidence="7" type="primary">SPOSA6832_03908</name>
</gene>
<dbReference type="GO" id="GO:0071944">
    <property type="term" value="C:cell periphery"/>
    <property type="evidence" value="ECO:0007669"/>
    <property type="project" value="UniProtKB-ARBA"/>
</dbReference>
<evidence type="ECO:0000313" key="8">
    <source>
        <dbReference type="Proteomes" id="UP000243876"/>
    </source>
</evidence>
<dbReference type="Gene3D" id="2.60.120.260">
    <property type="entry name" value="Galactose-binding domain-like"/>
    <property type="match status" value="1"/>
</dbReference>
<evidence type="ECO:0000256" key="2">
    <source>
        <dbReference type="ARBA" id="ARBA00022692"/>
    </source>
</evidence>
<dbReference type="OrthoDB" id="2563669at2759"/>
<evidence type="ECO:0000256" key="4">
    <source>
        <dbReference type="ARBA" id="ARBA00023136"/>
    </source>
</evidence>
<name>A0A0D6EQJ4_SPOSA</name>
<feature type="compositionally biased region" description="Basic and acidic residues" evidence="5">
    <location>
        <begin position="344"/>
        <end position="353"/>
    </location>
</feature>
<proteinExistence type="predicted"/>
<keyword evidence="8" id="KW-1185">Reference proteome</keyword>
<keyword evidence="2 6" id="KW-0812">Transmembrane</keyword>
<feature type="non-terminal residue" evidence="7">
    <location>
        <position position="1"/>
    </location>
</feature>
<accession>A0A0D6EQJ4</accession>
<keyword evidence="4 6" id="KW-0472">Membrane</keyword>
<dbReference type="PANTHER" id="PTHR15549:SF26">
    <property type="entry name" value="AXIAL BUDDING PATTERN PROTEIN 2-RELATED"/>
    <property type="match status" value="1"/>
</dbReference>
<dbReference type="GO" id="GO:0016020">
    <property type="term" value="C:membrane"/>
    <property type="evidence" value="ECO:0007669"/>
    <property type="project" value="UniProtKB-SubCell"/>
</dbReference>
<feature type="compositionally biased region" description="Low complexity" evidence="5">
    <location>
        <begin position="301"/>
        <end position="316"/>
    </location>
</feature>
<sequence length="353" mass="37374">MATRADIIGTKSLNISSDSTQLTYVAYSNASDASVTFSFIGVAVAYVAEKKADRGLCQLTVDATTSYTIDLYNDSGYSQGFQIIWDSGTLVYGAHNVTISQIGPDPRFGYYPYLITETWIESVPTNVPAYTATQVISSSTASSMPGKSHKSDAGSIIGGVVGGVVACFLLGFLLYLWRRDKAQRRRSEGAPVQKVKKAEGKMAIEAEPDSTGGAGWAGEPGGAAAAAAAAGGAAYERYDRGGHDARYYGSGADPYGGYGREGYGGYGAGWANSGAWPPHSAPGTDDDSHHHHRASSYRGAPYGHSQSPSPSSPGYHTYPSTGAYDTMSSQHKAYPYHEQGFGTESRRYPVPEI</sequence>